<reference evidence="2" key="2">
    <citation type="submission" date="2023-02" db="EMBL/GenBank/DDBJ databases">
        <authorList>
            <person name="Swenson N.G."/>
            <person name="Wegrzyn J.L."/>
            <person name="Mcevoy S.L."/>
        </authorList>
    </citation>
    <scope>NUCLEOTIDE SEQUENCE</scope>
    <source>
        <strain evidence="2">91603</strain>
        <tissue evidence="2">Leaf</tissue>
    </source>
</reference>
<sequence>MGGGLVNVHGGMDHCWSMGTYEIEKWTGANLRCQKQVVASHYVAAAVVARWSQTVTQGWQWLEQRSAVEVAGVTLMIVGGAAEDELLTRGRQKEANEWMVHGACTNSHSFQREKQSKATKPKSRPPPNILGYGAINLEKRKVGHGGSESSEESWTSYEKGFIRRESSKKGNVRSFIRLDLPNVELRPGQLSVYLGHNQIPIEA</sequence>
<name>A0AAD5IFU9_ACENE</name>
<comment type="caution">
    <text evidence="2">The sequence shown here is derived from an EMBL/GenBank/DDBJ whole genome shotgun (WGS) entry which is preliminary data.</text>
</comment>
<evidence type="ECO:0000313" key="3">
    <source>
        <dbReference type="Proteomes" id="UP001064489"/>
    </source>
</evidence>
<keyword evidence="3" id="KW-1185">Reference proteome</keyword>
<organism evidence="2 3">
    <name type="scientific">Acer negundo</name>
    <name type="common">Box elder</name>
    <dbReference type="NCBI Taxonomy" id="4023"/>
    <lineage>
        <taxon>Eukaryota</taxon>
        <taxon>Viridiplantae</taxon>
        <taxon>Streptophyta</taxon>
        <taxon>Embryophyta</taxon>
        <taxon>Tracheophyta</taxon>
        <taxon>Spermatophyta</taxon>
        <taxon>Magnoliopsida</taxon>
        <taxon>eudicotyledons</taxon>
        <taxon>Gunneridae</taxon>
        <taxon>Pentapetalae</taxon>
        <taxon>rosids</taxon>
        <taxon>malvids</taxon>
        <taxon>Sapindales</taxon>
        <taxon>Sapindaceae</taxon>
        <taxon>Hippocastanoideae</taxon>
        <taxon>Acereae</taxon>
        <taxon>Acer</taxon>
    </lineage>
</organism>
<accession>A0AAD5IFU9</accession>
<feature type="region of interest" description="Disordered" evidence="1">
    <location>
        <begin position="108"/>
        <end position="129"/>
    </location>
</feature>
<reference evidence="2" key="1">
    <citation type="journal article" date="2022" name="Plant J.">
        <title>Strategies of tolerance reflected in two North American maple genomes.</title>
        <authorList>
            <person name="McEvoy S.L."/>
            <person name="Sezen U.U."/>
            <person name="Trouern-Trend A."/>
            <person name="McMahon S.M."/>
            <person name="Schaberg P.G."/>
            <person name="Yang J."/>
            <person name="Wegrzyn J.L."/>
            <person name="Swenson N.G."/>
        </authorList>
    </citation>
    <scope>NUCLEOTIDE SEQUENCE</scope>
    <source>
        <strain evidence="2">91603</strain>
    </source>
</reference>
<evidence type="ECO:0000313" key="2">
    <source>
        <dbReference type="EMBL" id="KAI9161446.1"/>
    </source>
</evidence>
<proteinExistence type="predicted"/>
<dbReference type="AlphaFoldDB" id="A0AAD5IFU9"/>
<protein>
    <submittedName>
        <fullName evidence="2">Uncharacterized protein</fullName>
    </submittedName>
</protein>
<dbReference type="Proteomes" id="UP001064489">
    <property type="component" value="Chromosome 2"/>
</dbReference>
<gene>
    <name evidence="2" type="ORF">LWI28_017576</name>
</gene>
<evidence type="ECO:0000256" key="1">
    <source>
        <dbReference type="SAM" id="MobiDB-lite"/>
    </source>
</evidence>
<dbReference type="EMBL" id="JAJSOW010000106">
    <property type="protein sequence ID" value="KAI9161446.1"/>
    <property type="molecule type" value="Genomic_DNA"/>
</dbReference>